<dbReference type="AlphaFoldDB" id="A0A090GCN8"/>
<evidence type="ECO:0000313" key="6">
    <source>
        <dbReference type="Proteomes" id="UP000046122"/>
    </source>
</evidence>
<evidence type="ECO:0000313" key="5">
    <source>
        <dbReference type="Proteomes" id="UP000045285"/>
    </source>
</evidence>
<dbReference type="EMBL" id="CCMZ01000053">
    <property type="protein sequence ID" value="CDX25452.1"/>
    <property type="molecule type" value="Genomic_DNA"/>
</dbReference>
<dbReference type="EMBL" id="CCNE01000020">
    <property type="protein sequence ID" value="CDX57439.1"/>
    <property type="molecule type" value="Genomic_DNA"/>
</dbReference>
<dbReference type="Proteomes" id="UP000045285">
    <property type="component" value="Unassembled WGS sequence"/>
</dbReference>
<feature type="transmembrane region" description="Helical" evidence="1">
    <location>
        <begin position="7"/>
        <end position="25"/>
    </location>
</feature>
<evidence type="ECO:0000313" key="7">
    <source>
        <dbReference type="Proteomes" id="UP000046373"/>
    </source>
</evidence>
<keyword evidence="1" id="KW-1133">Transmembrane helix</keyword>
<reference evidence="6 7" key="1">
    <citation type="submission" date="2014-08" db="EMBL/GenBank/DDBJ databases">
        <authorList>
            <person name="Moulin Lionel"/>
        </authorList>
    </citation>
    <scope>NUCLEOTIDE SEQUENCE [LARGE SCALE GENOMIC DNA]</scope>
</reference>
<dbReference type="STRING" id="69974.MPLDJ20_140064"/>
<organism evidence="4 6">
    <name type="scientific">Mesorhizobium plurifarium</name>
    <dbReference type="NCBI Taxonomy" id="69974"/>
    <lineage>
        <taxon>Bacteria</taxon>
        <taxon>Pseudomonadati</taxon>
        <taxon>Pseudomonadota</taxon>
        <taxon>Alphaproteobacteria</taxon>
        <taxon>Hyphomicrobiales</taxon>
        <taxon>Phyllobacteriaceae</taxon>
        <taxon>Mesorhizobium</taxon>
    </lineage>
</organism>
<accession>A0A090GCN8</accession>
<reference evidence="5" key="2">
    <citation type="submission" date="2014-08" db="EMBL/GenBank/DDBJ databases">
        <authorList>
            <person name="Moulin L."/>
        </authorList>
    </citation>
    <scope>NUCLEOTIDE SEQUENCE [LARGE SCALE GENOMIC DNA]</scope>
</reference>
<keyword evidence="5" id="KW-1185">Reference proteome</keyword>
<keyword evidence="1" id="KW-0812">Transmembrane</keyword>
<evidence type="ECO:0000313" key="3">
    <source>
        <dbReference type="EMBL" id="CDX30856.1"/>
    </source>
</evidence>
<sequence>MPDAFSRVIAFLAVVMALLFAGLHFHQGHVIATLYFMTGAVLVTAVTRMNVRRGLI</sequence>
<keyword evidence="1" id="KW-0472">Membrane</keyword>
<evidence type="ECO:0000313" key="4">
    <source>
        <dbReference type="EMBL" id="CDX57439.1"/>
    </source>
</evidence>
<dbReference type="Proteomes" id="UP000046373">
    <property type="component" value="Unassembled WGS sequence"/>
</dbReference>
<name>A0A090GCN8_MESPL</name>
<proteinExistence type="predicted"/>
<dbReference type="EMBL" id="CCNB01000006">
    <property type="protein sequence ID" value="CDX30856.1"/>
    <property type="molecule type" value="Genomic_DNA"/>
</dbReference>
<evidence type="ECO:0000313" key="2">
    <source>
        <dbReference type="EMBL" id="CDX25452.1"/>
    </source>
</evidence>
<evidence type="ECO:0000256" key="1">
    <source>
        <dbReference type="SAM" id="Phobius"/>
    </source>
</evidence>
<gene>
    <name evidence="2" type="ORF">MPL3356_570001</name>
    <name evidence="4" type="ORF">MPL3365_270050</name>
    <name evidence="3" type="ORF">MPLDJ20_140064</name>
</gene>
<protein>
    <submittedName>
        <fullName evidence="4">Uncharacterized protein</fullName>
    </submittedName>
</protein>
<dbReference type="Proteomes" id="UP000046122">
    <property type="component" value="Unassembled WGS sequence"/>
</dbReference>
<feature type="transmembrane region" description="Helical" evidence="1">
    <location>
        <begin position="31"/>
        <end position="51"/>
    </location>
</feature>